<dbReference type="AlphaFoldDB" id="A0AAD7E8W7"/>
<sequence>MPPVVLEPKHMSYQALHPDPEEYVPPPEVQQEWNKVNDQVSLLMACNFPTHAKQLALFNETATIMVHHTPQSEFPLVQTFPRVQASLFPYAALIATQTPIYEAFCRFTNKFRAFWVPQGRQDHPQPVKEVLLFIEDLLKLCNRAKINKTTAERIAREKHCVEEEEALMEVQATKKGRPYLSHHSPCSIFPFKAKKNKKGKAPKEDADDGESVIADVNTPMDNVSTSQDSNNADIQSINGKVFMAEINDQEEHRANVKTKGSGKVSKASKGKAGRAETAMKIVEKTNPTEATQVAAEPNSVRCKRRRANSFVEADPDSQGPATDPPIRSAAIRAVIDQVSRLIQDSQGHLSNEALIRQEYENRSEYNVTVHRLEHHLTIAKLLYAEQERLVALMQERKVSPLAELLSVYDE</sequence>
<name>A0AAD7E8W7_9AGAR</name>
<dbReference type="Proteomes" id="UP001218218">
    <property type="component" value="Unassembled WGS sequence"/>
</dbReference>
<dbReference type="EMBL" id="JARIHO010000114">
    <property type="protein sequence ID" value="KAJ7302591.1"/>
    <property type="molecule type" value="Genomic_DNA"/>
</dbReference>
<comment type="caution">
    <text evidence="1">The sequence shown here is derived from an EMBL/GenBank/DDBJ whole genome shotgun (WGS) entry which is preliminary data.</text>
</comment>
<keyword evidence="2" id="KW-1185">Reference proteome</keyword>
<evidence type="ECO:0000313" key="2">
    <source>
        <dbReference type="Proteomes" id="UP001218218"/>
    </source>
</evidence>
<organism evidence="1 2">
    <name type="scientific">Mycena albidolilacea</name>
    <dbReference type="NCBI Taxonomy" id="1033008"/>
    <lineage>
        <taxon>Eukaryota</taxon>
        <taxon>Fungi</taxon>
        <taxon>Dikarya</taxon>
        <taxon>Basidiomycota</taxon>
        <taxon>Agaricomycotina</taxon>
        <taxon>Agaricomycetes</taxon>
        <taxon>Agaricomycetidae</taxon>
        <taxon>Agaricales</taxon>
        <taxon>Marasmiineae</taxon>
        <taxon>Mycenaceae</taxon>
        <taxon>Mycena</taxon>
    </lineage>
</organism>
<proteinExistence type="predicted"/>
<accession>A0AAD7E8W7</accession>
<gene>
    <name evidence="1" type="ORF">DFH08DRAFT_977716</name>
</gene>
<reference evidence="1" key="1">
    <citation type="submission" date="2023-03" db="EMBL/GenBank/DDBJ databases">
        <title>Massive genome expansion in bonnet fungi (Mycena s.s.) driven by repeated elements and novel gene families across ecological guilds.</title>
        <authorList>
            <consortium name="Lawrence Berkeley National Laboratory"/>
            <person name="Harder C.B."/>
            <person name="Miyauchi S."/>
            <person name="Viragh M."/>
            <person name="Kuo A."/>
            <person name="Thoen E."/>
            <person name="Andreopoulos B."/>
            <person name="Lu D."/>
            <person name="Skrede I."/>
            <person name="Drula E."/>
            <person name="Henrissat B."/>
            <person name="Morin E."/>
            <person name="Kohler A."/>
            <person name="Barry K."/>
            <person name="LaButti K."/>
            <person name="Morin E."/>
            <person name="Salamov A."/>
            <person name="Lipzen A."/>
            <person name="Mereny Z."/>
            <person name="Hegedus B."/>
            <person name="Baldrian P."/>
            <person name="Stursova M."/>
            <person name="Weitz H."/>
            <person name="Taylor A."/>
            <person name="Grigoriev I.V."/>
            <person name="Nagy L.G."/>
            <person name="Martin F."/>
            <person name="Kauserud H."/>
        </authorList>
    </citation>
    <scope>NUCLEOTIDE SEQUENCE</scope>
    <source>
        <strain evidence="1">CBHHK002</strain>
    </source>
</reference>
<evidence type="ECO:0000313" key="1">
    <source>
        <dbReference type="EMBL" id="KAJ7302591.1"/>
    </source>
</evidence>
<protein>
    <submittedName>
        <fullName evidence="1">Uncharacterized protein</fullName>
    </submittedName>
</protein>